<dbReference type="InterPro" id="IPR001647">
    <property type="entry name" value="HTH_TetR"/>
</dbReference>
<proteinExistence type="predicted"/>
<feature type="DNA-binding region" description="H-T-H motif" evidence="4">
    <location>
        <begin position="39"/>
        <end position="58"/>
    </location>
</feature>
<sequence>MERQMTEVTRRERMRAATDQEIRHHARALLVGHGRDAVTLRAIARELGITAPALYRYYDSREDLLRTLCDDICTDLAAVLSAGLEPADADYRERVFAVCRAFRQWALEHPQEFSLVFGSPPAETDRRSGQDQFAGVFLRFVGPLMAEGVSQDNLASVPDAGHLDFSREQRELAEAFAAKGIEVPPEALRPEAVYALLRWWVRLYGHVALEVFGRFPFDLNHADMLFDSMLSELAREIGLQ</sequence>
<evidence type="ECO:0000259" key="5">
    <source>
        <dbReference type="PROSITE" id="PS50977"/>
    </source>
</evidence>
<dbReference type="Proteomes" id="UP001500729">
    <property type="component" value="Unassembled WGS sequence"/>
</dbReference>
<evidence type="ECO:0000313" key="7">
    <source>
        <dbReference type="Proteomes" id="UP001500729"/>
    </source>
</evidence>
<evidence type="ECO:0000313" key="6">
    <source>
        <dbReference type="EMBL" id="GAA0538014.1"/>
    </source>
</evidence>
<dbReference type="SUPFAM" id="SSF48498">
    <property type="entry name" value="Tetracyclin repressor-like, C-terminal domain"/>
    <property type="match status" value="1"/>
</dbReference>
<dbReference type="InterPro" id="IPR009057">
    <property type="entry name" value="Homeodomain-like_sf"/>
</dbReference>
<feature type="domain" description="HTH tetR-type" evidence="5">
    <location>
        <begin position="16"/>
        <end position="76"/>
    </location>
</feature>
<evidence type="ECO:0000256" key="1">
    <source>
        <dbReference type="ARBA" id="ARBA00023015"/>
    </source>
</evidence>
<organism evidence="6 7">
    <name type="scientific">Saccharopolyspora erythraea</name>
    <name type="common">Streptomyces erythraeus</name>
    <dbReference type="NCBI Taxonomy" id="1836"/>
    <lineage>
        <taxon>Bacteria</taxon>
        <taxon>Bacillati</taxon>
        <taxon>Actinomycetota</taxon>
        <taxon>Actinomycetes</taxon>
        <taxon>Pseudonocardiales</taxon>
        <taxon>Pseudonocardiaceae</taxon>
        <taxon>Saccharopolyspora</taxon>
    </lineage>
</organism>
<dbReference type="PROSITE" id="PS50977">
    <property type="entry name" value="HTH_TETR_2"/>
    <property type="match status" value="1"/>
</dbReference>
<comment type="caution">
    <text evidence="6">The sequence shown here is derived from an EMBL/GenBank/DDBJ whole genome shotgun (WGS) entry which is preliminary data.</text>
</comment>
<dbReference type="Pfam" id="PF13305">
    <property type="entry name" value="TetR_C_33"/>
    <property type="match status" value="1"/>
</dbReference>
<dbReference type="InterPro" id="IPR050109">
    <property type="entry name" value="HTH-type_TetR-like_transc_reg"/>
</dbReference>
<dbReference type="EMBL" id="BAAAGS010000028">
    <property type="protein sequence ID" value="GAA0538014.1"/>
    <property type="molecule type" value="Genomic_DNA"/>
</dbReference>
<accession>A0ABN1DAL4</accession>
<evidence type="ECO:0000256" key="4">
    <source>
        <dbReference type="PROSITE-ProRule" id="PRU00335"/>
    </source>
</evidence>
<keyword evidence="7" id="KW-1185">Reference proteome</keyword>
<evidence type="ECO:0000256" key="3">
    <source>
        <dbReference type="ARBA" id="ARBA00023163"/>
    </source>
</evidence>
<evidence type="ECO:0000256" key="2">
    <source>
        <dbReference type="ARBA" id="ARBA00023125"/>
    </source>
</evidence>
<keyword evidence="1" id="KW-0805">Transcription regulation</keyword>
<dbReference type="Pfam" id="PF00440">
    <property type="entry name" value="TetR_N"/>
    <property type="match status" value="1"/>
</dbReference>
<keyword evidence="3" id="KW-0804">Transcription</keyword>
<protein>
    <submittedName>
        <fullName evidence="6">TetR/AcrR family transcriptional regulator</fullName>
    </submittedName>
</protein>
<reference evidence="6 7" key="1">
    <citation type="journal article" date="2019" name="Int. J. Syst. Evol. Microbiol.">
        <title>The Global Catalogue of Microorganisms (GCM) 10K type strain sequencing project: providing services to taxonomists for standard genome sequencing and annotation.</title>
        <authorList>
            <consortium name="The Broad Institute Genomics Platform"/>
            <consortium name="The Broad Institute Genome Sequencing Center for Infectious Disease"/>
            <person name="Wu L."/>
            <person name="Ma J."/>
        </authorList>
    </citation>
    <scope>NUCLEOTIDE SEQUENCE [LARGE SCALE GENOMIC DNA]</scope>
    <source>
        <strain evidence="6 7">JCM 10303</strain>
    </source>
</reference>
<dbReference type="InterPro" id="IPR025996">
    <property type="entry name" value="MT1864/Rv1816-like_C"/>
</dbReference>
<keyword evidence="2 4" id="KW-0238">DNA-binding</keyword>
<name>A0ABN1DAL4_SACER</name>
<dbReference type="InterPro" id="IPR036271">
    <property type="entry name" value="Tet_transcr_reg_TetR-rel_C_sf"/>
</dbReference>
<dbReference type="Gene3D" id="1.10.357.10">
    <property type="entry name" value="Tetracycline Repressor, domain 2"/>
    <property type="match status" value="1"/>
</dbReference>
<dbReference type="PANTHER" id="PTHR30055">
    <property type="entry name" value="HTH-TYPE TRANSCRIPTIONAL REGULATOR RUTR"/>
    <property type="match status" value="1"/>
</dbReference>
<dbReference type="PANTHER" id="PTHR30055:SF243">
    <property type="entry name" value="HTH-TYPE TRANSCRIPTIONAL REGULATOR RV1816"/>
    <property type="match status" value="1"/>
</dbReference>
<gene>
    <name evidence="6" type="ORF">GCM10009533_41550</name>
</gene>
<dbReference type="SUPFAM" id="SSF46689">
    <property type="entry name" value="Homeodomain-like"/>
    <property type="match status" value="1"/>
</dbReference>